<dbReference type="EMBL" id="BMJS01000015">
    <property type="protein sequence ID" value="GGF98573.1"/>
    <property type="molecule type" value="Genomic_DNA"/>
</dbReference>
<dbReference type="OrthoDB" id="5623160at2"/>
<accession>A0A8J3E940</accession>
<evidence type="ECO:0000256" key="2">
    <source>
        <dbReference type="SAM" id="SignalP"/>
    </source>
</evidence>
<gene>
    <name evidence="4" type="ORF">GCM10010995_14790</name>
</gene>
<dbReference type="Pfam" id="PF13505">
    <property type="entry name" value="OMP_b-brl"/>
    <property type="match status" value="1"/>
</dbReference>
<reference evidence="4" key="1">
    <citation type="journal article" date="2014" name="Int. J. Syst. Evol. Microbiol.">
        <title>Complete genome sequence of Corynebacterium casei LMG S-19264T (=DSM 44701T), isolated from a smear-ripened cheese.</title>
        <authorList>
            <consortium name="US DOE Joint Genome Institute (JGI-PGF)"/>
            <person name="Walter F."/>
            <person name="Albersmeier A."/>
            <person name="Kalinowski J."/>
            <person name="Ruckert C."/>
        </authorList>
    </citation>
    <scope>NUCLEOTIDE SEQUENCE</scope>
    <source>
        <strain evidence="4">CGMCC 1.15758</strain>
    </source>
</reference>
<keyword evidence="5" id="KW-1185">Reference proteome</keyword>
<proteinExistence type="predicted"/>
<sequence>MKKILSFTALCLLSTSVFAQSAQTGLVIGASAGAASTASYDSSGITSNTTKTEGGPISSVMIGYDLALNQHISVGLESGFGYGYDLASLKADGSDKSMLNQWYIPLLVAGKYTFTNGVNVFVKGGATYVHQDITNMGAYFAPNVDRSNSDFLPTIVAGAGYKFQNGINIGGQFSYLFGSTAKIRAGDSLHNSDVKVMASASLSAYISYTLPM</sequence>
<keyword evidence="1 2" id="KW-0732">Signal</keyword>
<dbReference type="InterPro" id="IPR011250">
    <property type="entry name" value="OMP/PagP_B-barrel"/>
</dbReference>
<name>A0A8J3E940_9GAMM</name>
<protein>
    <recommendedName>
        <fullName evidence="3">Outer membrane protein beta-barrel domain-containing protein</fullName>
    </recommendedName>
</protein>
<feature type="domain" description="Outer membrane protein beta-barrel" evidence="3">
    <location>
        <begin position="6"/>
        <end position="199"/>
    </location>
</feature>
<dbReference type="AlphaFoldDB" id="A0A8J3E940"/>
<evidence type="ECO:0000313" key="5">
    <source>
        <dbReference type="Proteomes" id="UP000636949"/>
    </source>
</evidence>
<evidence type="ECO:0000313" key="4">
    <source>
        <dbReference type="EMBL" id="GGF98573.1"/>
    </source>
</evidence>
<reference evidence="4" key="2">
    <citation type="submission" date="2020-09" db="EMBL/GenBank/DDBJ databases">
        <authorList>
            <person name="Sun Q."/>
            <person name="Zhou Y."/>
        </authorList>
    </citation>
    <scope>NUCLEOTIDE SEQUENCE</scope>
    <source>
        <strain evidence="4">CGMCC 1.15758</strain>
    </source>
</reference>
<dbReference type="Proteomes" id="UP000636949">
    <property type="component" value="Unassembled WGS sequence"/>
</dbReference>
<dbReference type="Gene3D" id="2.40.160.20">
    <property type="match status" value="1"/>
</dbReference>
<comment type="caution">
    <text evidence="4">The sequence shown here is derived from an EMBL/GenBank/DDBJ whole genome shotgun (WGS) entry which is preliminary data.</text>
</comment>
<feature type="signal peptide" evidence="2">
    <location>
        <begin position="1"/>
        <end position="19"/>
    </location>
</feature>
<feature type="chain" id="PRO_5035166705" description="Outer membrane protein beta-barrel domain-containing protein" evidence="2">
    <location>
        <begin position="20"/>
        <end position="212"/>
    </location>
</feature>
<evidence type="ECO:0000259" key="3">
    <source>
        <dbReference type="Pfam" id="PF13505"/>
    </source>
</evidence>
<evidence type="ECO:0000256" key="1">
    <source>
        <dbReference type="ARBA" id="ARBA00022729"/>
    </source>
</evidence>
<dbReference type="InterPro" id="IPR027385">
    <property type="entry name" value="Beta-barrel_OMP"/>
</dbReference>
<organism evidence="4 5">
    <name type="scientific">Cysteiniphilum litorale</name>
    <dbReference type="NCBI Taxonomy" id="2056700"/>
    <lineage>
        <taxon>Bacteria</taxon>
        <taxon>Pseudomonadati</taxon>
        <taxon>Pseudomonadota</taxon>
        <taxon>Gammaproteobacteria</taxon>
        <taxon>Thiotrichales</taxon>
        <taxon>Fastidiosibacteraceae</taxon>
        <taxon>Cysteiniphilum</taxon>
    </lineage>
</organism>
<dbReference type="RefSeq" id="WP_117002729.1">
    <property type="nucleotide sequence ID" value="NZ_BMJS01000015.1"/>
</dbReference>
<dbReference type="SUPFAM" id="SSF56925">
    <property type="entry name" value="OMPA-like"/>
    <property type="match status" value="1"/>
</dbReference>